<dbReference type="RefSeq" id="WP_154673546.1">
    <property type="nucleotide sequence ID" value="NZ_KN050765.1"/>
</dbReference>
<evidence type="ECO:0000313" key="1">
    <source>
        <dbReference type="EMBL" id="KNY26951.1"/>
    </source>
</evidence>
<dbReference type="Proteomes" id="UP000036923">
    <property type="component" value="Unassembled WGS sequence"/>
</dbReference>
<name>A0A0L6JMC8_9FIRM</name>
<comment type="caution">
    <text evidence="1">The sequence shown here is derived from an EMBL/GenBank/DDBJ whole genome shotgun (WGS) entry which is preliminary data.</text>
</comment>
<proteinExistence type="predicted"/>
<gene>
    <name evidence="1" type="ORF">Bccel_2216</name>
</gene>
<reference evidence="2" key="1">
    <citation type="submission" date="2015-07" db="EMBL/GenBank/DDBJ databases">
        <title>Near-Complete Genome Sequence of the Cellulolytic Bacterium Bacteroides (Pseudobacteroides) cellulosolvens ATCC 35603.</title>
        <authorList>
            <person name="Dassa B."/>
            <person name="Utturkar S.M."/>
            <person name="Klingeman D.M."/>
            <person name="Hurt R.A."/>
            <person name="Keller M."/>
            <person name="Xu J."/>
            <person name="Reddy Y.H.K."/>
            <person name="Borovok I."/>
            <person name="Grinberg I.R."/>
            <person name="Lamed R."/>
            <person name="Zhivin O."/>
            <person name="Bayer E.A."/>
            <person name="Brown S.D."/>
        </authorList>
    </citation>
    <scope>NUCLEOTIDE SEQUENCE [LARGE SCALE GENOMIC DNA]</scope>
    <source>
        <strain evidence="2">DSM 2933</strain>
    </source>
</reference>
<organism evidence="1 2">
    <name type="scientific">Pseudobacteroides cellulosolvens ATCC 35603 = DSM 2933</name>
    <dbReference type="NCBI Taxonomy" id="398512"/>
    <lineage>
        <taxon>Bacteria</taxon>
        <taxon>Bacillati</taxon>
        <taxon>Bacillota</taxon>
        <taxon>Clostridia</taxon>
        <taxon>Eubacteriales</taxon>
        <taxon>Oscillospiraceae</taxon>
        <taxon>Pseudobacteroides</taxon>
    </lineage>
</organism>
<accession>A0A0L6JMC8</accession>
<dbReference type="AlphaFoldDB" id="A0A0L6JMC8"/>
<protein>
    <submittedName>
        <fullName evidence="1">Uncharacterized protein</fullName>
    </submittedName>
</protein>
<evidence type="ECO:0000313" key="2">
    <source>
        <dbReference type="Proteomes" id="UP000036923"/>
    </source>
</evidence>
<sequence>MFISKLIFKRHGDNVSEKIKKDLLRVFKLKGINVTKLNIEENFNRLNLEVCIRGENK</sequence>
<dbReference type="EMBL" id="LGTC01000001">
    <property type="protein sequence ID" value="KNY26951.1"/>
    <property type="molecule type" value="Genomic_DNA"/>
</dbReference>
<keyword evidence="2" id="KW-1185">Reference proteome</keyword>